<proteinExistence type="predicted"/>
<feature type="domain" description="Late embryogenesis abundant protein LEA-2 subgroup" evidence="1">
    <location>
        <begin position="52"/>
        <end position="144"/>
    </location>
</feature>
<dbReference type="Gene3D" id="2.60.40.1820">
    <property type="match status" value="1"/>
</dbReference>
<dbReference type="EMBL" id="DTHJ01000041">
    <property type="protein sequence ID" value="HHS62318.1"/>
    <property type="molecule type" value="Genomic_DNA"/>
</dbReference>
<dbReference type="Pfam" id="PF03168">
    <property type="entry name" value="LEA_2"/>
    <property type="match status" value="1"/>
</dbReference>
<accession>A0A7C6AF83</accession>
<dbReference type="SUPFAM" id="SSF117070">
    <property type="entry name" value="LEA14-like"/>
    <property type="match status" value="1"/>
</dbReference>
<name>A0A7C6AF83_UNCW3</name>
<dbReference type="PROSITE" id="PS51257">
    <property type="entry name" value="PROKAR_LIPOPROTEIN"/>
    <property type="match status" value="1"/>
</dbReference>
<reference evidence="2" key="1">
    <citation type="journal article" date="2020" name="mSystems">
        <title>Genome- and Community-Level Interaction Insights into Carbon Utilization and Element Cycling Functions of Hydrothermarchaeota in Hydrothermal Sediment.</title>
        <authorList>
            <person name="Zhou Z."/>
            <person name="Liu Y."/>
            <person name="Xu W."/>
            <person name="Pan J."/>
            <person name="Luo Z.H."/>
            <person name="Li M."/>
        </authorList>
    </citation>
    <scope>NUCLEOTIDE SEQUENCE [LARGE SCALE GENOMIC DNA]</scope>
    <source>
        <strain evidence="2">SpSt-783</strain>
    </source>
</reference>
<evidence type="ECO:0000259" key="1">
    <source>
        <dbReference type="Pfam" id="PF03168"/>
    </source>
</evidence>
<gene>
    <name evidence="2" type="ORF">ENV70_01705</name>
</gene>
<dbReference type="InterPro" id="IPR004864">
    <property type="entry name" value="LEA_2"/>
</dbReference>
<protein>
    <recommendedName>
        <fullName evidence="1">Late embryogenesis abundant protein LEA-2 subgroup domain-containing protein</fullName>
    </recommendedName>
</protein>
<dbReference type="AlphaFoldDB" id="A0A7C6AF83"/>
<sequence>MNRNIKILIFLSLILSCSAIKERLAVKECKFTFISASAYDFTFSDMKVDFELKIQNPNNVDATLDKLDYTFYVNQTGVFSGTTGKGMKVPAGKSENFTTTITLEYTKIGQAIVEAIRFKTASYSIKAKAYVKTIIGEISYPVEISLK</sequence>
<organism evidence="2">
    <name type="scientific">candidate division WOR-3 bacterium</name>
    <dbReference type="NCBI Taxonomy" id="2052148"/>
    <lineage>
        <taxon>Bacteria</taxon>
        <taxon>Bacteria division WOR-3</taxon>
    </lineage>
</organism>
<comment type="caution">
    <text evidence="2">The sequence shown here is derived from an EMBL/GenBank/DDBJ whole genome shotgun (WGS) entry which is preliminary data.</text>
</comment>
<evidence type="ECO:0000313" key="2">
    <source>
        <dbReference type="EMBL" id="HHS62318.1"/>
    </source>
</evidence>